<evidence type="ECO:0000313" key="2">
    <source>
        <dbReference type="Proteomes" id="UP001279734"/>
    </source>
</evidence>
<reference evidence="1" key="1">
    <citation type="submission" date="2023-05" db="EMBL/GenBank/DDBJ databases">
        <title>Nepenthes gracilis genome sequencing.</title>
        <authorList>
            <person name="Fukushima K."/>
        </authorList>
    </citation>
    <scope>NUCLEOTIDE SEQUENCE</scope>
    <source>
        <strain evidence="1">SING2019-196</strain>
    </source>
</reference>
<gene>
    <name evidence="1" type="ORF">Nepgr_001919</name>
</gene>
<name>A0AAD3RY44_NEPGR</name>
<accession>A0AAD3RY44</accession>
<sequence>MPKLVRTSSNQMKLTAAASAVRLGGIGYLCCQSHRIYGGIIGRDTQLFLLFSPSPAFSSLPVSLRTKQRFNKNMEKIFFPSQRSSMIV</sequence>
<evidence type="ECO:0000313" key="1">
    <source>
        <dbReference type="EMBL" id="GMH00080.1"/>
    </source>
</evidence>
<keyword evidence="2" id="KW-1185">Reference proteome</keyword>
<dbReference type="EMBL" id="BSYO01000001">
    <property type="protein sequence ID" value="GMH00080.1"/>
    <property type="molecule type" value="Genomic_DNA"/>
</dbReference>
<proteinExistence type="predicted"/>
<organism evidence="1 2">
    <name type="scientific">Nepenthes gracilis</name>
    <name type="common">Slender pitcher plant</name>
    <dbReference type="NCBI Taxonomy" id="150966"/>
    <lineage>
        <taxon>Eukaryota</taxon>
        <taxon>Viridiplantae</taxon>
        <taxon>Streptophyta</taxon>
        <taxon>Embryophyta</taxon>
        <taxon>Tracheophyta</taxon>
        <taxon>Spermatophyta</taxon>
        <taxon>Magnoliopsida</taxon>
        <taxon>eudicotyledons</taxon>
        <taxon>Gunneridae</taxon>
        <taxon>Pentapetalae</taxon>
        <taxon>Caryophyllales</taxon>
        <taxon>Nepenthaceae</taxon>
        <taxon>Nepenthes</taxon>
    </lineage>
</organism>
<dbReference type="Proteomes" id="UP001279734">
    <property type="component" value="Unassembled WGS sequence"/>
</dbReference>
<protein>
    <submittedName>
        <fullName evidence="1">Uncharacterized protein</fullName>
    </submittedName>
</protein>
<comment type="caution">
    <text evidence="1">The sequence shown here is derived from an EMBL/GenBank/DDBJ whole genome shotgun (WGS) entry which is preliminary data.</text>
</comment>
<dbReference type="AlphaFoldDB" id="A0AAD3RY44"/>